<accession>A0AAD8BN63</accession>
<keyword evidence="3" id="KW-1185">Reference proteome</keyword>
<keyword evidence="1" id="KW-0732">Signal</keyword>
<evidence type="ECO:0000313" key="2">
    <source>
        <dbReference type="EMBL" id="KAK0057686.1"/>
    </source>
</evidence>
<dbReference type="AlphaFoldDB" id="A0AAD8BN63"/>
<dbReference type="Proteomes" id="UP001233172">
    <property type="component" value="Unassembled WGS sequence"/>
</dbReference>
<evidence type="ECO:0000313" key="3">
    <source>
        <dbReference type="Proteomes" id="UP001233172"/>
    </source>
</evidence>
<protein>
    <recommendedName>
        <fullName evidence="4">Secreted protein</fullName>
    </recommendedName>
</protein>
<evidence type="ECO:0000256" key="1">
    <source>
        <dbReference type="SAM" id="SignalP"/>
    </source>
</evidence>
<reference evidence="2" key="2">
    <citation type="submission" date="2023-04" db="EMBL/GenBank/DDBJ databases">
        <authorList>
            <person name="Bu L."/>
            <person name="Lu L."/>
            <person name="Laidemitt M.R."/>
            <person name="Zhang S.M."/>
            <person name="Mutuku M."/>
            <person name="Mkoji G."/>
            <person name="Steinauer M."/>
            <person name="Loker E.S."/>
        </authorList>
    </citation>
    <scope>NUCLEOTIDE SEQUENCE</scope>
    <source>
        <strain evidence="2">KasaAsao</strain>
        <tissue evidence="2">Whole Snail</tissue>
    </source>
</reference>
<evidence type="ECO:0008006" key="4">
    <source>
        <dbReference type="Google" id="ProtNLM"/>
    </source>
</evidence>
<sequence length="120" mass="12883">MSMMFQLVHISVLLAALTFAMPVELIGSRVADMVVNSCLSSSSSINTSSSLSSAMQAAIKGSANRVNESVLLDQWTTILNQIEVANKLVLWLASTPTEKKKVDSAILINVIDRTNLTSTV</sequence>
<proteinExistence type="predicted"/>
<dbReference type="EMBL" id="JASAOG010000053">
    <property type="protein sequence ID" value="KAK0057686.1"/>
    <property type="molecule type" value="Genomic_DNA"/>
</dbReference>
<feature type="non-terminal residue" evidence="2">
    <location>
        <position position="1"/>
    </location>
</feature>
<organism evidence="2 3">
    <name type="scientific">Biomphalaria pfeifferi</name>
    <name type="common">Bloodfluke planorb</name>
    <name type="synonym">Freshwater snail</name>
    <dbReference type="NCBI Taxonomy" id="112525"/>
    <lineage>
        <taxon>Eukaryota</taxon>
        <taxon>Metazoa</taxon>
        <taxon>Spiralia</taxon>
        <taxon>Lophotrochozoa</taxon>
        <taxon>Mollusca</taxon>
        <taxon>Gastropoda</taxon>
        <taxon>Heterobranchia</taxon>
        <taxon>Euthyneura</taxon>
        <taxon>Panpulmonata</taxon>
        <taxon>Hygrophila</taxon>
        <taxon>Lymnaeoidea</taxon>
        <taxon>Planorbidae</taxon>
        <taxon>Biomphalaria</taxon>
    </lineage>
</organism>
<name>A0AAD8BN63_BIOPF</name>
<comment type="caution">
    <text evidence="2">The sequence shown here is derived from an EMBL/GenBank/DDBJ whole genome shotgun (WGS) entry which is preliminary data.</text>
</comment>
<feature type="signal peptide" evidence="1">
    <location>
        <begin position="1"/>
        <end position="20"/>
    </location>
</feature>
<reference evidence="2" key="1">
    <citation type="journal article" date="2023" name="PLoS Negl. Trop. Dis.">
        <title>A genome sequence for Biomphalaria pfeifferi, the major vector snail for the human-infecting parasite Schistosoma mansoni.</title>
        <authorList>
            <person name="Bu L."/>
            <person name="Lu L."/>
            <person name="Laidemitt M.R."/>
            <person name="Zhang S.M."/>
            <person name="Mutuku M."/>
            <person name="Mkoji G."/>
            <person name="Steinauer M."/>
            <person name="Loker E.S."/>
        </authorList>
    </citation>
    <scope>NUCLEOTIDE SEQUENCE</scope>
    <source>
        <strain evidence="2">KasaAsao</strain>
    </source>
</reference>
<feature type="chain" id="PRO_5042241514" description="Secreted protein" evidence="1">
    <location>
        <begin position="21"/>
        <end position="120"/>
    </location>
</feature>
<gene>
    <name evidence="2" type="ORF">Bpfe_012916</name>
</gene>